<sequence length="104" mass="11721">MIKSPPWYSLVLTSPSVVHNPPYADNQGFHLIQASMRTYGRPTSAVPWHLLLKSIALLSIALFTKVELPTPPDHSHNHVPLYGTHWYLHLDFFLGGIQSSYADD</sequence>
<reference evidence="1 2" key="1">
    <citation type="journal article" date="2014" name="Agronomy (Basel)">
        <title>A Draft Genome Sequence for Ensete ventricosum, the Drought-Tolerant Tree Against Hunger.</title>
        <authorList>
            <person name="Harrison J."/>
            <person name="Moore K.A."/>
            <person name="Paszkiewicz K."/>
            <person name="Jones T."/>
            <person name="Grant M."/>
            <person name="Ambacheew D."/>
            <person name="Muzemil S."/>
            <person name="Studholme D.J."/>
        </authorList>
    </citation>
    <scope>NUCLEOTIDE SEQUENCE [LARGE SCALE GENOMIC DNA]</scope>
</reference>
<dbReference type="AlphaFoldDB" id="A0A426X485"/>
<name>A0A426X485_ENSVE</name>
<evidence type="ECO:0000313" key="1">
    <source>
        <dbReference type="EMBL" id="RRT34268.1"/>
    </source>
</evidence>
<proteinExistence type="predicted"/>
<dbReference type="EMBL" id="AMZH03027164">
    <property type="protein sequence ID" value="RRT34268.1"/>
    <property type="molecule type" value="Genomic_DNA"/>
</dbReference>
<dbReference type="Proteomes" id="UP000287651">
    <property type="component" value="Unassembled WGS sequence"/>
</dbReference>
<comment type="caution">
    <text evidence="1">The sequence shown here is derived from an EMBL/GenBank/DDBJ whole genome shotgun (WGS) entry which is preliminary data.</text>
</comment>
<protein>
    <submittedName>
        <fullName evidence="1">Uncharacterized protein</fullName>
    </submittedName>
</protein>
<accession>A0A426X485</accession>
<organism evidence="1 2">
    <name type="scientific">Ensete ventricosum</name>
    <name type="common">Abyssinian banana</name>
    <name type="synonym">Musa ensete</name>
    <dbReference type="NCBI Taxonomy" id="4639"/>
    <lineage>
        <taxon>Eukaryota</taxon>
        <taxon>Viridiplantae</taxon>
        <taxon>Streptophyta</taxon>
        <taxon>Embryophyta</taxon>
        <taxon>Tracheophyta</taxon>
        <taxon>Spermatophyta</taxon>
        <taxon>Magnoliopsida</taxon>
        <taxon>Liliopsida</taxon>
        <taxon>Zingiberales</taxon>
        <taxon>Musaceae</taxon>
        <taxon>Ensete</taxon>
    </lineage>
</organism>
<evidence type="ECO:0000313" key="2">
    <source>
        <dbReference type="Proteomes" id="UP000287651"/>
    </source>
</evidence>
<gene>
    <name evidence="1" type="ORF">B296_00024876</name>
</gene>